<proteinExistence type="predicted"/>
<dbReference type="EnsemblPlants" id="AVESA.00010b.r2.7CG0712690.1">
    <property type="protein sequence ID" value="AVESA.00010b.r2.7CG0712690.1.CDS.1"/>
    <property type="gene ID" value="AVESA.00010b.r2.7CG0712690"/>
</dbReference>
<accession>A0ACD6A7A0</accession>
<evidence type="ECO:0000313" key="2">
    <source>
        <dbReference type="Proteomes" id="UP001732700"/>
    </source>
</evidence>
<dbReference type="Proteomes" id="UP001732700">
    <property type="component" value="Chromosome 7C"/>
</dbReference>
<reference evidence="1" key="2">
    <citation type="submission" date="2025-09" db="UniProtKB">
        <authorList>
            <consortium name="EnsemblPlants"/>
        </authorList>
    </citation>
    <scope>IDENTIFICATION</scope>
</reference>
<reference evidence="1" key="1">
    <citation type="submission" date="2021-05" db="EMBL/GenBank/DDBJ databases">
        <authorList>
            <person name="Scholz U."/>
            <person name="Mascher M."/>
            <person name="Fiebig A."/>
        </authorList>
    </citation>
    <scope>NUCLEOTIDE SEQUENCE [LARGE SCALE GENOMIC DNA]</scope>
</reference>
<name>A0ACD6A7A0_AVESA</name>
<protein>
    <submittedName>
        <fullName evidence="1">Uncharacterized protein</fullName>
    </submittedName>
</protein>
<evidence type="ECO:0000313" key="1">
    <source>
        <dbReference type="EnsemblPlants" id="AVESA.00010b.r2.7CG0712690.1.CDS.1"/>
    </source>
</evidence>
<organism evidence="1 2">
    <name type="scientific">Avena sativa</name>
    <name type="common">Oat</name>
    <dbReference type="NCBI Taxonomy" id="4498"/>
    <lineage>
        <taxon>Eukaryota</taxon>
        <taxon>Viridiplantae</taxon>
        <taxon>Streptophyta</taxon>
        <taxon>Embryophyta</taxon>
        <taxon>Tracheophyta</taxon>
        <taxon>Spermatophyta</taxon>
        <taxon>Magnoliopsida</taxon>
        <taxon>Liliopsida</taxon>
        <taxon>Poales</taxon>
        <taxon>Poaceae</taxon>
        <taxon>BOP clade</taxon>
        <taxon>Pooideae</taxon>
        <taxon>Poodae</taxon>
        <taxon>Poeae</taxon>
        <taxon>Poeae Chloroplast Group 1 (Aveneae type)</taxon>
        <taxon>Aveninae</taxon>
        <taxon>Avena</taxon>
    </lineage>
</organism>
<keyword evidence="2" id="KW-1185">Reference proteome</keyword>
<sequence>MEANGGGGGLEDRGNHALANGEGHGLADHELANEGDQAAAMEAGGAVGNGGLQVMVAPDGVVPAQADPDALYQVFLRLPAQEIARCRRVCRLWRDITSTEAFRREHHGHRYRTPMPLFFFQGPGPFDLRAVDIRDRVSRPVIRYSSHHEVLRIHGSSAGILLLSSGDRLYACNPCTRRWVHLPPLHDDYCIIGFYASGVFGNFECKILYRDRQEPDCEYGIYELGPAAALRTIGRPGPVGADDLDLVLANGIAPSYMTPPIFVGNFLHWPPRATRDNVNRDILMFDAGAESFVFIPPPGTAVGDQLFEIDQHLAMAVLGSPSRVDVCVRSNITELWSRRYSIRLPMYEINLNGGYHFTGRLTAGVFAVAVAHDRNTLVQCPGILLQCDALGPCSRVTSLLTTRPSSTHTQSKKACFYTPPFSRCRTQMLLMMTLLSSGTSEPDAQIPSGCSSKFYLLLLSNPIQDKTGV</sequence>